<evidence type="ECO:0000313" key="1">
    <source>
        <dbReference type="EMBL" id="AMX04301.1"/>
    </source>
</evidence>
<reference evidence="2" key="1">
    <citation type="submission" date="2016-03" db="EMBL/GenBank/DDBJ databases">
        <authorList>
            <person name="Lee Y.-S."/>
            <person name="Choi Y.-L."/>
        </authorList>
    </citation>
    <scope>NUCLEOTIDE SEQUENCE [LARGE SCALE GENOMIC DNA]</scope>
    <source>
        <strain evidence="2">DAU221</strain>
    </source>
</reference>
<gene>
    <name evidence="1" type="ORF">A3224_15610</name>
</gene>
<evidence type="ECO:0000313" key="2">
    <source>
        <dbReference type="Proteomes" id="UP000076077"/>
    </source>
</evidence>
<dbReference type="EMBL" id="CP014864">
    <property type="protein sequence ID" value="AMX04301.1"/>
    <property type="molecule type" value="Genomic_DNA"/>
</dbReference>
<protein>
    <submittedName>
        <fullName evidence="1">Uncharacterized protein</fullName>
    </submittedName>
</protein>
<dbReference type="KEGG" id="mthd:A3224_15610"/>
<proteinExistence type="predicted"/>
<dbReference type="Proteomes" id="UP000076077">
    <property type="component" value="Chromosome"/>
</dbReference>
<dbReference type="AlphaFoldDB" id="A0A143HS28"/>
<organism evidence="1 2">
    <name type="scientific">Microbulbifer thermotolerans</name>
    <dbReference type="NCBI Taxonomy" id="252514"/>
    <lineage>
        <taxon>Bacteria</taxon>
        <taxon>Pseudomonadati</taxon>
        <taxon>Pseudomonadota</taxon>
        <taxon>Gammaproteobacteria</taxon>
        <taxon>Cellvibrionales</taxon>
        <taxon>Microbulbiferaceae</taxon>
        <taxon>Microbulbifer</taxon>
    </lineage>
</organism>
<sequence length="167" mass="18745">MVLAITVTPAQGQTPASSITNATWKQYRDEYMPSPLCAKDEIALWSCMEHQRVFSLCSSRVVTRTSGYMQYRASDEGKLTFMFPSVKRPPKGVFKYTSFMNGDASVEFVNNGYQYALFDSFRAGSSIFVTAPGSPQAPTEIQCESSQTLQVNYTMRLMYDSGVWTQD</sequence>
<keyword evidence="2" id="KW-1185">Reference proteome</keyword>
<accession>A0A143HS28</accession>
<name>A0A143HS28_MICTH</name>